<dbReference type="PROSITE" id="PS51782">
    <property type="entry name" value="LYSM"/>
    <property type="match status" value="2"/>
</dbReference>
<keyword evidence="4" id="KW-1185">Reference proteome</keyword>
<keyword evidence="1" id="KW-0732">Signal</keyword>
<sequence length="259" mass="28313">MIKSKKIKALLMTMSLSLLSIQSVHAASYTVQSGDSLYKIGRLFSTAANTIMQNNNLSSTLIYPGQVLKVSSQTYTVKSGDSLYLIAQNFGVSVDSLRKANNKWDNLVYLGQTLNIPSNNYTSVSPNSGQVSASVISHTEAEIDLLARLIKAEAEGQPYTAKVAVGAVVVNRVQDSRFPSTVTSVVYQKDAGYYQFTPVVNGMINKPATAEDRKAALEALSGADPTKGALYYFDDSTTNKWLWSKTVALRVDRMVFSYY</sequence>
<dbReference type="Gene3D" id="3.10.350.10">
    <property type="entry name" value="LysM domain"/>
    <property type="match status" value="2"/>
</dbReference>
<dbReference type="Pfam" id="PF07486">
    <property type="entry name" value="Hydrolase_2"/>
    <property type="match status" value="1"/>
</dbReference>
<dbReference type="SMART" id="SM00257">
    <property type="entry name" value="LysM"/>
    <property type="match status" value="2"/>
</dbReference>
<dbReference type="Gene3D" id="6.20.240.60">
    <property type="match status" value="1"/>
</dbReference>
<dbReference type="CDD" id="cd00118">
    <property type="entry name" value="LysM"/>
    <property type="match status" value="2"/>
</dbReference>
<evidence type="ECO:0000313" key="3">
    <source>
        <dbReference type="EMBL" id="MDW8801415.1"/>
    </source>
</evidence>
<organism evidence="3 4">
    <name type="scientific">Clostridium tanneri</name>
    <dbReference type="NCBI Taxonomy" id="3037988"/>
    <lineage>
        <taxon>Bacteria</taxon>
        <taxon>Bacillati</taxon>
        <taxon>Bacillota</taxon>
        <taxon>Clostridia</taxon>
        <taxon>Eubacteriales</taxon>
        <taxon>Clostridiaceae</taxon>
        <taxon>Clostridium</taxon>
    </lineage>
</organism>
<dbReference type="PANTHER" id="PTHR33734:SF22">
    <property type="entry name" value="MEMBRANE-BOUND LYTIC MUREIN TRANSGLYCOSYLASE D"/>
    <property type="match status" value="1"/>
</dbReference>
<dbReference type="SUPFAM" id="SSF54106">
    <property type="entry name" value="LysM domain"/>
    <property type="match status" value="2"/>
</dbReference>
<feature type="domain" description="LysM" evidence="2">
    <location>
        <begin position="27"/>
        <end position="70"/>
    </location>
</feature>
<reference evidence="3 4" key="1">
    <citation type="submission" date="2023-04" db="EMBL/GenBank/DDBJ databases">
        <title>Clostridium tannerae sp. nov., isolated from the fecal material of an alpaca.</title>
        <authorList>
            <person name="Miller S."/>
            <person name="Hendry M."/>
            <person name="King J."/>
            <person name="Sankaranarayanan K."/>
            <person name="Lawson P.A."/>
        </authorList>
    </citation>
    <scope>NUCLEOTIDE SEQUENCE [LARGE SCALE GENOMIC DNA]</scope>
    <source>
        <strain evidence="3 4">A1-XYC3</strain>
    </source>
</reference>
<dbReference type="RefSeq" id="WP_318798002.1">
    <property type="nucleotide sequence ID" value="NZ_JARUJP010000009.1"/>
</dbReference>
<feature type="domain" description="LysM" evidence="2">
    <location>
        <begin position="73"/>
        <end position="116"/>
    </location>
</feature>
<proteinExistence type="predicted"/>
<dbReference type="InterPro" id="IPR036779">
    <property type="entry name" value="LysM_dom_sf"/>
</dbReference>
<gene>
    <name evidence="3" type="ORF">P8V03_09640</name>
</gene>
<dbReference type="Gene3D" id="1.10.10.2520">
    <property type="entry name" value="Cell wall hydrolase SleB, domain 1"/>
    <property type="match status" value="1"/>
</dbReference>
<feature type="signal peptide" evidence="1">
    <location>
        <begin position="1"/>
        <end position="26"/>
    </location>
</feature>
<evidence type="ECO:0000256" key="1">
    <source>
        <dbReference type="SAM" id="SignalP"/>
    </source>
</evidence>
<evidence type="ECO:0000259" key="2">
    <source>
        <dbReference type="PROSITE" id="PS51782"/>
    </source>
</evidence>
<dbReference type="PANTHER" id="PTHR33734">
    <property type="entry name" value="LYSM DOMAIN-CONTAINING GPI-ANCHORED PROTEIN 2"/>
    <property type="match status" value="1"/>
</dbReference>
<evidence type="ECO:0000313" key="4">
    <source>
        <dbReference type="Proteomes" id="UP001281656"/>
    </source>
</evidence>
<dbReference type="InterPro" id="IPR018392">
    <property type="entry name" value="LysM"/>
</dbReference>
<comment type="caution">
    <text evidence="3">The sequence shown here is derived from an EMBL/GenBank/DDBJ whole genome shotgun (WGS) entry which is preliminary data.</text>
</comment>
<dbReference type="InterPro" id="IPR042047">
    <property type="entry name" value="SleB_dom1"/>
</dbReference>
<protein>
    <submittedName>
        <fullName evidence="3">LysM peptidoglycan-binding domain-containing protein</fullName>
    </submittedName>
</protein>
<dbReference type="InterPro" id="IPR011105">
    <property type="entry name" value="Cell_wall_hydrolase_SleB"/>
</dbReference>
<dbReference type="Proteomes" id="UP001281656">
    <property type="component" value="Unassembled WGS sequence"/>
</dbReference>
<feature type="chain" id="PRO_5046629611" evidence="1">
    <location>
        <begin position="27"/>
        <end position="259"/>
    </location>
</feature>
<dbReference type="Pfam" id="PF01476">
    <property type="entry name" value="LysM"/>
    <property type="match status" value="2"/>
</dbReference>
<dbReference type="EMBL" id="JARUJP010000009">
    <property type="protein sequence ID" value="MDW8801415.1"/>
    <property type="molecule type" value="Genomic_DNA"/>
</dbReference>
<name>A0ABU4JTE1_9CLOT</name>
<accession>A0ABU4JTE1</accession>